<keyword evidence="1" id="KW-0812">Transmembrane</keyword>
<keyword evidence="1" id="KW-1133">Transmembrane helix</keyword>
<comment type="caution">
    <text evidence="2">The sequence shown here is derived from an EMBL/GenBank/DDBJ whole genome shotgun (WGS) entry which is preliminary data.</text>
</comment>
<feature type="transmembrane region" description="Helical" evidence="1">
    <location>
        <begin position="20"/>
        <end position="40"/>
    </location>
</feature>
<evidence type="ECO:0000313" key="3">
    <source>
        <dbReference type="Proteomes" id="UP000054653"/>
    </source>
</evidence>
<evidence type="ECO:0000256" key="1">
    <source>
        <dbReference type="SAM" id="Phobius"/>
    </source>
</evidence>
<keyword evidence="3" id="KW-1185">Reference proteome</keyword>
<keyword evidence="1" id="KW-0472">Membrane</keyword>
<dbReference type="EMBL" id="JYDI01000010">
    <property type="protein sequence ID" value="KRY59698.1"/>
    <property type="molecule type" value="Genomic_DNA"/>
</dbReference>
<accession>A0A0V1DEW5</accession>
<name>A0A0V1DEW5_TRIBR</name>
<gene>
    <name evidence="2" type="ORF">T03_15387</name>
</gene>
<evidence type="ECO:0000313" key="2">
    <source>
        <dbReference type="EMBL" id="KRY59698.1"/>
    </source>
</evidence>
<organism evidence="2 3">
    <name type="scientific">Trichinella britovi</name>
    <name type="common">Parasitic roundworm</name>
    <dbReference type="NCBI Taxonomy" id="45882"/>
    <lineage>
        <taxon>Eukaryota</taxon>
        <taxon>Metazoa</taxon>
        <taxon>Ecdysozoa</taxon>
        <taxon>Nematoda</taxon>
        <taxon>Enoplea</taxon>
        <taxon>Dorylaimia</taxon>
        <taxon>Trichinellida</taxon>
        <taxon>Trichinellidae</taxon>
        <taxon>Trichinella</taxon>
    </lineage>
</organism>
<proteinExistence type="predicted"/>
<dbReference type="AlphaFoldDB" id="A0A0V1DEW5"/>
<dbReference type="Proteomes" id="UP000054653">
    <property type="component" value="Unassembled WGS sequence"/>
</dbReference>
<reference evidence="2 3" key="1">
    <citation type="submission" date="2015-01" db="EMBL/GenBank/DDBJ databases">
        <title>Evolution of Trichinella species and genotypes.</title>
        <authorList>
            <person name="Korhonen P.K."/>
            <person name="Edoardo P."/>
            <person name="Giuseppe L.R."/>
            <person name="Gasser R.B."/>
        </authorList>
    </citation>
    <scope>NUCLEOTIDE SEQUENCE [LARGE SCALE GENOMIC DNA]</scope>
    <source>
        <strain evidence="2">ISS120</strain>
    </source>
</reference>
<sequence>MMNKREVIRRLHNCLRRHAVLLKLVSELYVYIYFLTLKWWRGVQRTTRKLSRSVLAEFENLDSCCFS</sequence>
<protein>
    <submittedName>
        <fullName evidence="2">Uncharacterized protein</fullName>
    </submittedName>
</protein>